<dbReference type="InterPro" id="IPR002716">
    <property type="entry name" value="PIN_dom"/>
</dbReference>
<proteinExistence type="predicted"/>
<dbReference type="SUPFAM" id="SSF88723">
    <property type="entry name" value="PIN domain-like"/>
    <property type="match status" value="1"/>
</dbReference>
<feature type="domain" description="PIN" evidence="1">
    <location>
        <begin position="5"/>
        <end position="59"/>
    </location>
</feature>
<dbReference type="Pfam" id="PF01850">
    <property type="entry name" value="PIN"/>
    <property type="match status" value="1"/>
</dbReference>
<dbReference type="InterPro" id="IPR029060">
    <property type="entry name" value="PIN-like_dom_sf"/>
</dbReference>
<comment type="caution">
    <text evidence="2">The sequence shown here is derived from an EMBL/GenBank/DDBJ whole genome shotgun (WGS) entry which is preliminary data.</text>
</comment>
<evidence type="ECO:0000313" key="2">
    <source>
        <dbReference type="EMBL" id="TXL73421.1"/>
    </source>
</evidence>
<organism evidence="2 3">
    <name type="scientific">Vineibacter terrae</name>
    <dbReference type="NCBI Taxonomy" id="2586908"/>
    <lineage>
        <taxon>Bacteria</taxon>
        <taxon>Pseudomonadati</taxon>
        <taxon>Pseudomonadota</taxon>
        <taxon>Alphaproteobacteria</taxon>
        <taxon>Hyphomicrobiales</taxon>
        <taxon>Vineibacter</taxon>
    </lineage>
</organism>
<evidence type="ECO:0000313" key="3">
    <source>
        <dbReference type="Proteomes" id="UP000321638"/>
    </source>
</evidence>
<evidence type="ECO:0000259" key="1">
    <source>
        <dbReference type="Pfam" id="PF01850"/>
    </source>
</evidence>
<dbReference type="Proteomes" id="UP000321638">
    <property type="component" value="Unassembled WGS sequence"/>
</dbReference>
<dbReference type="OrthoDB" id="6637310at2"/>
<dbReference type="RefSeq" id="WP_147848943.1">
    <property type="nucleotide sequence ID" value="NZ_VDUZ01000025.1"/>
</dbReference>
<protein>
    <submittedName>
        <fullName evidence="2">Type II toxin-antitoxin system VapC family toxin</fullName>
    </submittedName>
</protein>
<dbReference type="AlphaFoldDB" id="A0A5C8PI97"/>
<reference evidence="2 3" key="1">
    <citation type="submission" date="2019-06" db="EMBL/GenBank/DDBJ databases">
        <title>New taxonomy in bacterial strain CC-CFT640, isolated from vineyard.</title>
        <authorList>
            <person name="Lin S.-Y."/>
            <person name="Tsai C.-F."/>
            <person name="Young C.-C."/>
        </authorList>
    </citation>
    <scope>NUCLEOTIDE SEQUENCE [LARGE SCALE GENOMIC DNA]</scope>
    <source>
        <strain evidence="2 3">CC-CFT640</strain>
    </source>
</reference>
<name>A0A5C8PI97_9HYPH</name>
<accession>A0A5C8PI97</accession>
<dbReference type="EMBL" id="VDUZ01000025">
    <property type="protein sequence ID" value="TXL73421.1"/>
    <property type="molecule type" value="Genomic_DNA"/>
</dbReference>
<keyword evidence="3" id="KW-1185">Reference proteome</keyword>
<gene>
    <name evidence="2" type="ORF">FHP25_21040</name>
</gene>
<sequence>MKITADTNILLRAIVADGEAQSKVAIEALENADMVAICLHSLCELAWVLARQYQIPRADIAEAIRRLIGRNGHGEPAWDYPAGEGDGVHVGDDMAVIDTTSSPPAQRCGDPRTRVILRRPGPSFECDRALRPLLLGERTGPRQRESHCARR</sequence>